<reference evidence="1" key="2">
    <citation type="journal article" date="2015" name="Fish Shellfish Immunol.">
        <title>Early steps in the European eel (Anguilla anguilla)-Vibrio vulnificus interaction in the gills: Role of the RtxA13 toxin.</title>
        <authorList>
            <person name="Callol A."/>
            <person name="Pajuelo D."/>
            <person name="Ebbesson L."/>
            <person name="Teles M."/>
            <person name="MacKenzie S."/>
            <person name="Amaro C."/>
        </authorList>
    </citation>
    <scope>NUCLEOTIDE SEQUENCE</scope>
</reference>
<name>A0A0E9TWT4_ANGAN</name>
<evidence type="ECO:0000313" key="1">
    <source>
        <dbReference type="EMBL" id="JAH57203.1"/>
    </source>
</evidence>
<sequence>MHVPCITILCRKGRFLDITITVISSQLLVKKMLPLLLFTKMKTTQPVRPNVQKKSSLKRN</sequence>
<accession>A0A0E9TWT4</accession>
<organism evidence="1">
    <name type="scientific">Anguilla anguilla</name>
    <name type="common">European freshwater eel</name>
    <name type="synonym">Muraena anguilla</name>
    <dbReference type="NCBI Taxonomy" id="7936"/>
    <lineage>
        <taxon>Eukaryota</taxon>
        <taxon>Metazoa</taxon>
        <taxon>Chordata</taxon>
        <taxon>Craniata</taxon>
        <taxon>Vertebrata</taxon>
        <taxon>Euteleostomi</taxon>
        <taxon>Actinopterygii</taxon>
        <taxon>Neopterygii</taxon>
        <taxon>Teleostei</taxon>
        <taxon>Anguilliformes</taxon>
        <taxon>Anguillidae</taxon>
        <taxon>Anguilla</taxon>
    </lineage>
</organism>
<dbReference type="AlphaFoldDB" id="A0A0E9TWT4"/>
<dbReference type="EMBL" id="GBXM01051374">
    <property type="protein sequence ID" value="JAH57203.1"/>
    <property type="molecule type" value="Transcribed_RNA"/>
</dbReference>
<reference evidence="1" key="1">
    <citation type="submission" date="2014-11" db="EMBL/GenBank/DDBJ databases">
        <authorList>
            <person name="Amaro Gonzalez C."/>
        </authorList>
    </citation>
    <scope>NUCLEOTIDE SEQUENCE</scope>
</reference>
<proteinExistence type="predicted"/>
<protein>
    <submittedName>
        <fullName evidence="1">Uncharacterized protein</fullName>
    </submittedName>
</protein>